<protein>
    <submittedName>
        <fullName evidence="3">Uncharacterized protein</fullName>
    </submittedName>
</protein>
<name>A0ABT1ADS9_9PSEU</name>
<keyword evidence="4" id="KW-1185">Reference proteome</keyword>
<feature type="region of interest" description="Disordered" evidence="1">
    <location>
        <begin position="39"/>
        <end position="62"/>
    </location>
</feature>
<feature type="chain" id="PRO_5045921908" evidence="2">
    <location>
        <begin position="20"/>
        <end position="195"/>
    </location>
</feature>
<organism evidence="3 4">
    <name type="scientific">Pseudonocardia humida</name>
    <dbReference type="NCBI Taxonomy" id="2800819"/>
    <lineage>
        <taxon>Bacteria</taxon>
        <taxon>Bacillati</taxon>
        <taxon>Actinomycetota</taxon>
        <taxon>Actinomycetes</taxon>
        <taxon>Pseudonocardiales</taxon>
        <taxon>Pseudonocardiaceae</taxon>
        <taxon>Pseudonocardia</taxon>
    </lineage>
</organism>
<keyword evidence="2" id="KW-0732">Signal</keyword>
<evidence type="ECO:0000256" key="1">
    <source>
        <dbReference type="SAM" id="MobiDB-lite"/>
    </source>
</evidence>
<dbReference type="RefSeq" id="WP_252446444.1">
    <property type="nucleotide sequence ID" value="NZ_JAGSOV010000098.1"/>
</dbReference>
<evidence type="ECO:0000313" key="3">
    <source>
        <dbReference type="EMBL" id="MCO1660914.1"/>
    </source>
</evidence>
<dbReference type="EMBL" id="JAGSOV010000098">
    <property type="protein sequence ID" value="MCO1660914.1"/>
    <property type="molecule type" value="Genomic_DNA"/>
</dbReference>
<comment type="caution">
    <text evidence="3">The sequence shown here is derived from an EMBL/GenBank/DDBJ whole genome shotgun (WGS) entry which is preliminary data.</text>
</comment>
<gene>
    <name evidence="3" type="ORF">KDL28_38285</name>
</gene>
<feature type="signal peptide" evidence="2">
    <location>
        <begin position="1"/>
        <end position="19"/>
    </location>
</feature>
<evidence type="ECO:0000256" key="2">
    <source>
        <dbReference type="SAM" id="SignalP"/>
    </source>
</evidence>
<dbReference type="Proteomes" id="UP001165283">
    <property type="component" value="Unassembled WGS sequence"/>
</dbReference>
<evidence type="ECO:0000313" key="4">
    <source>
        <dbReference type="Proteomes" id="UP001165283"/>
    </source>
</evidence>
<reference evidence="3" key="1">
    <citation type="submission" date="2021-04" db="EMBL/GenBank/DDBJ databases">
        <title>Pseudonocardia sp. nov., isolated from sandy soil of mangrove forest.</title>
        <authorList>
            <person name="Zan Z."/>
            <person name="Huang R."/>
            <person name="Liu W."/>
        </authorList>
    </citation>
    <scope>NUCLEOTIDE SEQUENCE</scope>
    <source>
        <strain evidence="3">S2-4</strain>
    </source>
</reference>
<sequence>MQRTLVCVVSAVTAVAAVAGCGSGKPVVVNPPASAQAPATADLSATAEPAPLPAPPGGPIAGQRVQVHSDGASLQVDLTGLTRQGELITLTWDITMVEQNAAGAWYVGTRMSDDNITGYDVSAVSLVDPVNAKRYLVARSGGEDGECVCSKTSSDPLAPGDASSFFATFTAPPPEVTQVDVELKSLGAFSGVPIS</sequence>
<proteinExistence type="predicted"/>
<accession>A0ABT1ADS9</accession>
<dbReference type="PROSITE" id="PS51257">
    <property type="entry name" value="PROKAR_LIPOPROTEIN"/>
    <property type="match status" value="1"/>
</dbReference>